<dbReference type="CDD" id="cd12321">
    <property type="entry name" value="RRM1_TDP43"/>
    <property type="match status" value="1"/>
</dbReference>
<dbReference type="PROSITE" id="PS50102">
    <property type="entry name" value="RRM"/>
    <property type="match status" value="2"/>
</dbReference>
<dbReference type="InterPro" id="IPR000504">
    <property type="entry name" value="RRM_dom"/>
</dbReference>
<dbReference type="GO" id="GO:0006397">
    <property type="term" value="P:mRNA processing"/>
    <property type="evidence" value="ECO:0007669"/>
    <property type="project" value="UniProtKB-KW"/>
</dbReference>
<evidence type="ECO:0000313" key="16">
    <source>
        <dbReference type="EMBL" id="KMY99734.1"/>
    </source>
</evidence>
<dbReference type="Pfam" id="PF18694">
    <property type="entry name" value="TDP-43_N"/>
    <property type="match status" value="1"/>
</dbReference>
<dbReference type="GO" id="GO:0003723">
    <property type="term" value="F:RNA binding"/>
    <property type="evidence" value="ECO:0007669"/>
    <property type="project" value="UniProtKB-UniRule"/>
</dbReference>
<dbReference type="EMBL" id="CM002912">
    <property type="protein sequence ID" value="KMY99731.1"/>
    <property type="molecule type" value="Genomic_DNA"/>
</dbReference>
<evidence type="ECO:0000256" key="2">
    <source>
        <dbReference type="ARBA" id="ARBA00022664"/>
    </source>
</evidence>
<sequence>MGFVQVSEKEGDEPIELPAEEDGTLLLSTLQAQFPECSGLQYRIVETKAVRGVRSNEGRMYSPSEESGWGEHHYFCVFPKKNKRQSDDNSENSVAKTKRTEPLLRCFDLIVLGLSYKTTDQTLREFFETYGDVVKAEIKRDNTSGQSKGFGFVRFGSYDAQMRVLSKRHLIDGRWCEVKVPSSRGIGNQVPGKVFVGRCTEDIDAEDLREYFSQFGEVIEVVIPKPFRGFSFVTFLDPYIPQLLWGEDHIIKGVSVRVSSADKRVVPKKNQQIQSSQNSSNKNTNNTNNNTNNNNDLDIFNMHAPNNFNMHPGNNFNMHPGNNFSMHPANNFVMHPANNFNMNPFYPHGYQMNRAMN</sequence>
<keyword evidence="4 9" id="KW-0694">RNA-binding</keyword>
<evidence type="ECO:0000256" key="10">
    <source>
        <dbReference type="SAM" id="MobiDB-lite"/>
    </source>
</evidence>
<evidence type="ECO:0000256" key="6">
    <source>
        <dbReference type="ARBA" id="ARBA00023163"/>
    </source>
</evidence>
<evidence type="ECO:0000256" key="9">
    <source>
        <dbReference type="PROSITE-ProRule" id="PRU00176"/>
    </source>
</evidence>
<reference evidence="12" key="1">
    <citation type="journal article" date="2013" name="Genome Res.">
        <title>A second-generation assembly of the Drosophila simulans genome provides new insights into patterns of lineage-specific divergence.</title>
        <authorList>
            <person name="Hu T.T."/>
            <person name="Eisen M.B."/>
            <person name="Thornton K.R."/>
            <person name="Andolfatto P."/>
        </authorList>
    </citation>
    <scope>NUCLEOTIDE SEQUENCE [LARGE SCALE GENOMIC DNA]</scope>
    <source>
        <strain evidence="12">W501</strain>
    </source>
</reference>
<dbReference type="InterPro" id="IPR035979">
    <property type="entry name" value="RBD_domain_sf"/>
</dbReference>
<evidence type="ECO:0000256" key="8">
    <source>
        <dbReference type="ARBA" id="ARBA00023242"/>
    </source>
</evidence>
<dbReference type="GO" id="GO:0010468">
    <property type="term" value="P:regulation of gene expression"/>
    <property type="evidence" value="ECO:0007669"/>
    <property type="project" value="TreeGrafter"/>
</dbReference>
<keyword evidence="6" id="KW-0804">Transcription</keyword>
<dbReference type="AlphaFoldDB" id="A0A0J9ULF3"/>
<keyword evidence="5" id="KW-0805">Transcription regulation</keyword>
<keyword evidence="3" id="KW-0677">Repeat</keyword>
<keyword evidence="7" id="KW-0508">mRNA splicing</keyword>
<dbReference type="FunFam" id="3.30.70.330:FF:000107">
    <property type="entry name" value="TAR DNA-binding protein 43"/>
    <property type="match status" value="1"/>
</dbReference>
<dbReference type="GO" id="GO:0000785">
    <property type="term" value="C:chromatin"/>
    <property type="evidence" value="ECO:0007669"/>
    <property type="project" value="TreeGrafter"/>
</dbReference>
<feature type="domain" description="RRM" evidence="11">
    <location>
        <begin position="192"/>
        <end position="263"/>
    </location>
</feature>
<dbReference type="OrthoDB" id="2020831at2759"/>
<dbReference type="InterPro" id="IPR012677">
    <property type="entry name" value="Nucleotide-bd_a/b_plait_sf"/>
</dbReference>
<evidence type="ECO:0000256" key="5">
    <source>
        <dbReference type="ARBA" id="ARBA00023015"/>
    </source>
</evidence>
<evidence type="ECO:0000256" key="3">
    <source>
        <dbReference type="ARBA" id="ARBA00022737"/>
    </source>
</evidence>
<dbReference type="EMBL" id="CM002912">
    <property type="protein sequence ID" value="KMY99734.1"/>
    <property type="molecule type" value="Genomic_DNA"/>
</dbReference>
<evidence type="ECO:0000256" key="4">
    <source>
        <dbReference type="ARBA" id="ARBA00022884"/>
    </source>
</evidence>
<evidence type="ECO:0000313" key="14">
    <source>
        <dbReference type="EMBL" id="KMY99732.1"/>
    </source>
</evidence>
<dbReference type="EMBL" id="CM002912">
    <property type="protein sequence ID" value="KMY99732.1"/>
    <property type="molecule type" value="Genomic_DNA"/>
</dbReference>
<dbReference type="CDD" id="cd12322">
    <property type="entry name" value="RRM2_TDP43"/>
    <property type="match status" value="1"/>
</dbReference>
<keyword evidence="8" id="KW-0539">Nucleus</keyword>
<dbReference type="KEGG" id="dsi:Dsimw501_GD12565"/>
<reference evidence="12" key="3">
    <citation type="submission" date="2015-04" db="EMBL/GenBank/DDBJ databases">
        <authorList>
            <consortium name="FlyBase"/>
        </authorList>
    </citation>
    <scope>NUCLEOTIDE SEQUENCE</scope>
    <source>
        <strain evidence="12">W501</strain>
    </source>
</reference>
<comment type="subcellular location">
    <subcellularLocation>
        <location evidence="1">Nucleus</location>
    </subcellularLocation>
</comment>
<keyword evidence="2" id="KW-0507">mRNA processing</keyword>
<evidence type="ECO:0000313" key="13">
    <source>
        <dbReference type="EMBL" id="KMY99731.1"/>
    </source>
</evidence>
<dbReference type="InterPro" id="IPR041105">
    <property type="entry name" value="TDP-43_N"/>
</dbReference>
<evidence type="ECO:0000259" key="11">
    <source>
        <dbReference type="PROSITE" id="PS50102"/>
    </source>
</evidence>
<feature type="compositionally biased region" description="Low complexity" evidence="10">
    <location>
        <begin position="268"/>
        <end position="295"/>
    </location>
</feature>
<evidence type="ECO:0000256" key="7">
    <source>
        <dbReference type="ARBA" id="ARBA00023187"/>
    </source>
</evidence>
<evidence type="ECO:0000313" key="12">
    <source>
        <dbReference type="EMBL" id="KMY99730.1"/>
    </source>
</evidence>
<proteinExistence type="predicted"/>
<feature type="region of interest" description="Disordered" evidence="10">
    <location>
        <begin position="261"/>
        <end position="297"/>
    </location>
</feature>
<dbReference type="Pfam" id="PF00076">
    <property type="entry name" value="RRM_1"/>
    <property type="match status" value="2"/>
</dbReference>
<dbReference type="Proteomes" id="UP000035880">
    <property type="component" value="Chromosome 3L"/>
</dbReference>
<accession>A0A0J9ULF3</accession>
<dbReference type="PANTHER" id="PTHR48033:SF9">
    <property type="entry name" value="TAR DNA-BINDING PROTEIN 43"/>
    <property type="match status" value="1"/>
</dbReference>
<feature type="domain" description="RRM" evidence="11">
    <location>
        <begin position="107"/>
        <end position="185"/>
    </location>
</feature>
<dbReference type="CDD" id="cd19609">
    <property type="entry name" value="NTD_TDP-43"/>
    <property type="match status" value="1"/>
</dbReference>
<organism evidence="12">
    <name type="scientific">Drosophila simulans</name>
    <name type="common">Fruit fly</name>
    <dbReference type="NCBI Taxonomy" id="7240"/>
    <lineage>
        <taxon>Eukaryota</taxon>
        <taxon>Metazoa</taxon>
        <taxon>Ecdysozoa</taxon>
        <taxon>Arthropoda</taxon>
        <taxon>Hexapoda</taxon>
        <taxon>Insecta</taxon>
        <taxon>Pterygota</taxon>
        <taxon>Neoptera</taxon>
        <taxon>Endopterygota</taxon>
        <taxon>Diptera</taxon>
        <taxon>Brachycera</taxon>
        <taxon>Muscomorpha</taxon>
        <taxon>Ephydroidea</taxon>
        <taxon>Drosophilidae</taxon>
        <taxon>Drosophila</taxon>
        <taxon>Sophophora</taxon>
    </lineage>
</organism>
<dbReference type="PANTHER" id="PTHR48033">
    <property type="entry name" value="RNA-BINDING (RRM/RBD/RNP MOTIFS) FAMILY PROTEIN"/>
    <property type="match status" value="1"/>
</dbReference>
<dbReference type="Bgee" id="FBgn0184292">
    <property type="expression patterns" value="Expressed in male reproductive system and 2 other cell types or tissues"/>
</dbReference>
<dbReference type="EMBL" id="CM002912">
    <property type="protein sequence ID" value="KMY99733.1"/>
    <property type="molecule type" value="Genomic_DNA"/>
</dbReference>
<dbReference type="SMART" id="SM00360">
    <property type="entry name" value="RRM"/>
    <property type="match status" value="2"/>
</dbReference>
<gene>
    <name evidence="12" type="primary">Dsim\GD12565</name>
    <name evidence="12" type="ORF">Dsimw501_GD12565</name>
</gene>
<dbReference type="SUPFAM" id="SSF54928">
    <property type="entry name" value="RNA-binding domain, RBD"/>
    <property type="match status" value="1"/>
</dbReference>
<dbReference type="GO" id="GO:0008380">
    <property type="term" value="P:RNA splicing"/>
    <property type="evidence" value="ECO:0007669"/>
    <property type="project" value="UniProtKB-KW"/>
</dbReference>
<protein>
    <submittedName>
        <fullName evidence="12">Uncharacterized protein, isoform B</fullName>
    </submittedName>
    <submittedName>
        <fullName evidence="13">Uncharacterized protein, isoform C</fullName>
    </submittedName>
    <submittedName>
        <fullName evidence="14">Uncharacterized protein, isoform D</fullName>
    </submittedName>
    <submittedName>
        <fullName evidence="15">Uncharacterized protein, isoform E</fullName>
    </submittedName>
    <submittedName>
        <fullName evidence="16">Uncharacterized protein, isoform F</fullName>
    </submittedName>
</protein>
<evidence type="ECO:0000313" key="15">
    <source>
        <dbReference type="EMBL" id="KMY99733.1"/>
    </source>
</evidence>
<dbReference type="GO" id="GO:0005654">
    <property type="term" value="C:nucleoplasm"/>
    <property type="evidence" value="ECO:0007669"/>
    <property type="project" value="TreeGrafter"/>
</dbReference>
<reference evidence="12" key="2">
    <citation type="submission" date="2014-06" db="EMBL/GenBank/DDBJ databases">
        <authorList>
            <person name="Hu T."/>
            <person name="Eisen M.B."/>
            <person name="Thornton K.R."/>
            <person name="Andolfatto P."/>
        </authorList>
    </citation>
    <scope>NUCLEOTIDE SEQUENCE</scope>
    <source>
        <strain evidence="12">W501</strain>
    </source>
</reference>
<evidence type="ECO:0000256" key="1">
    <source>
        <dbReference type="ARBA" id="ARBA00004123"/>
    </source>
</evidence>
<name>A0A0J9ULF3_DROSI</name>
<dbReference type="EMBL" id="CM002912">
    <property type="protein sequence ID" value="KMY99730.1"/>
    <property type="molecule type" value="Genomic_DNA"/>
</dbReference>
<dbReference type="Gene3D" id="3.30.70.330">
    <property type="match status" value="2"/>
</dbReference>